<dbReference type="RefSeq" id="WP_263128368.1">
    <property type="nucleotide sequence ID" value="NZ_CP106856.1"/>
</dbReference>
<evidence type="ECO:0000256" key="1">
    <source>
        <dbReference type="SAM" id="Phobius"/>
    </source>
</evidence>
<keyword evidence="3" id="KW-1185">Reference proteome</keyword>
<name>A0ABY6FU82_9MICC</name>
<protein>
    <submittedName>
        <fullName evidence="2">Uncharacterized protein</fullName>
    </submittedName>
</protein>
<dbReference type="Proteomes" id="UP001063368">
    <property type="component" value="Chromosome"/>
</dbReference>
<gene>
    <name evidence="2" type="ORF">N9A08_03670</name>
</gene>
<keyword evidence="1" id="KW-0472">Membrane</keyword>
<organism evidence="2 3">
    <name type="scientific">Arthrobacter koreensis</name>
    <dbReference type="NCBI Taxonomy" id="199136"/>
    <lineage>
        <taxon>Bacteria</taxon>
        <taxon>Bacillati</taxon>
        <taxon>Actinomycetota</taxon>
        <taxon>Actinomycetes</taxon>
        <taxon>Micrococcales</taxon>
        <taxon>Micrococcaceae</taxon>
        <taxon>Arthrobacter</taxon>
    </lineage>
</organism>
<keyword evidence="1" id="KW-1133">Transmembrane helix</keyword>
<sequence>MVAALLAVGLAWLTGAFSAPQLYYDPSSNQPSEGSTSVIAMNLYSMGPFLLLFGLLGAFTLLTVQAAGYRRKR</sequence>
<keyword evidence="1" id="KW-0812">Transmembrane</keyword>
<reference evidence="2" key="1">
    <citation type="submission" date="2022-09" db="EMBL/GenBank/DDBJ databases">
        <authorList>
            <person name="Li D."/>
            <person name="Cheng J."/>
            <person name="Li Y."/>
        </authorList>
    </citation>
    <scope>NUCLEOTIDE SEQUENCE</scope>
    <source>
        <strain evidence="2">DL</strain>
    </source>
</reference>
<proteinExistence type="predicted"/>
<accession>A0ABY6FU82</accession>
<feature type="transmembrane region" description="Helical" evidence="1">
    <location>
        <begin position="42"/>
        <end position="64"/>
    </location>
</feature>
<dbReference type="EMBL" id="CP106856">
    <property type="protein sequence ID" value="UYB36784.1"/>
    <property type="molecule type" value="Genomic_DNA"/>
</dbReference>
<evidence type="ECO:0000313" key="2">
    <source>
        <dbReference type="EMBL" id="UYB36784.1"/>
    </source>
</evidence>
<evidence type="ECO:0000313" key="3">
    <source>
        <dbReference type="Proteomes" id="UP001063368"/>
    </source>
</evidence>